<protein>
    <submittedName>
        <fullName evidence="2">Bacillithiol biosynthesis deacetylase BshB1</fullName>
    </submittedName>
</protein>
<dbReference type="InterPro" id="IPR024078">
    <property type="entry name" value="LmbE-like_dom_sf"/>
</dbReference>
<proteinExistence type="predicted"/>
<dbReference type="EMBL" id="JAUSUQ010000001">
    <property type="protein sequence ID" value="MDQ0337629.1"/>
    <property type="molecule type" value="Genomic_DNA"/>
</dbReference>
<sequence>MGEALDLLCFGAHPDDVEIGMAGTIAKHVAQGYAVGIIDLTMAELSSNGTVEARQEEAAQAARVLGVKQRFNLKFPDRALTDRESIIGAVVELIRRHRPRAVFAPYDHDRHPDHNQTAQWIEEAVFTANIGKYQWGEKRQAPHQVAQLYYYFINSVAKPDILVDITQEMKIKKQALKVYRSQFEQTEGSIATRLNTGFMEAIEGRERWFGSMIKVPYAEGFMVKTPLSLPSLVWPEAEADRREG</sequence>
<accession>A0ABU0CMI0</accession>
<dbReference type="PANTHER" id="PTHR12993:SF30">
    <property type="entry name" value="N-ACETYL-ALPHA-D-GLUCOSAMINYL L-MALATE DEACETYLASE 1"/>
    <property type="match status" value="1"/>
</dbReference>
<dbReference type="SUPFAM" id="SSF102588">
    <property type="entry name" value="LmbE-like"/>
    <property type="match status" value="1"/>
</dbReference>
<evidence type="ECO:0000313" key="2">
    <source>
        <dbReference type="EMBL" id="MDQ0337629.1"/>
    </source>
</evidence>
<reference evidence="2 3" key="1">
    <citation type="submission" date="2023-07" db="EMBL/GenBank/DDBJ databases">
        <title>Genomic Encyclopedia of Type Strains, Phase IV (KMG-IV): sequencing the most valuable type-strain genomes for metagenomic binning, comparative biology and taxonomic classification.</title>
        <authorList>
            <person name="Goeker M."/>
        </authorList>
    </citation>
    <scope>NUCLEOTIDE SEQUENCE [LARGE SCALE GENOMIC DNA]</scope>
    <source>
        <strain evidence="2 3">DSM 17740</strain>
    </source>
</reference>
<comment type="cofactor">
    <cofactor evidence="1">
        <name>Zn(2+)</name>
        <dbReference type="ChEBI" id="CHEBI:29105"/>
    </cofactor>
</comment>
<dbReference type="NCBIfam" id="TIGR04001">
    <property type="entry name" value="thiol_BshB1"/>
    <property type="match status" value="1"/>
</dbReference>
<comment type="caution">
    <text evidence="2">The sequence shown here is derived from an EMBL/GenBank/DDBJ whole genome shotgun (WGS) entry which is preliminary data.</text>
</comment>
<dbReference type="Pfam" id="PF02585">
    <property type="entry name" value="PIG-L"/>
    <property type="match status" value="1"/>
</dbReference>
<gene>
    <name evidence="2" type="ORF">J2S00_000399</name>
</gene>
<dbReference type="Proteomes" id="UP001232445">
    <property type="component" value="Unassembled WGS sequence"/>
</dbReference>
<organism evidence="2 3">
    <name type="scientific">Caldalkalibacillus uzonensis</name>
    <dbReference type="NCBI Taxonomy" id="353224"/>
    <lineage>
        <taxon>Bacteria</taxon>
        <taxon>Bacillati</taxon>
        <taxon>Bacillota</taxon>
        <taxon>Bacilli</taxon>
        <taxon>Bacillales</taxon>
        <taxon>Bacillaceae</taxon>
        <taxon>Caldalkalibacillus</taxon>
    </lineage>
</organism>
<dbReference type="RefSeq" id="WP_307334882.1">
    <property type="nucleotide sequence ID" value="NZ_JAUSUQ010000001.1"/>
</dbReference>
<evidence type="ECO:0000256" key="1">
    <source>
        <dbReference type="ARBA" id="ARBA00001947"/>
    </source>
</evidence>
<name>A0ABU0CMI0_9BACI</name>
<keyword evidence="3" id="KW-1185">Reference proteome</keyword>
<dbReference type="PANTHER" id="PTHR12993">
    <property type="entry name" value="N-ACETYLGLUCOSAMINYL-PHOSPHATIDYLINOSITOL DE-N-ACETYLASE-RELATED"/>
    <property type="match status" value="1"/>
</dbReference>
<dbReference type="Gene3D" id="3.40.50.10320">
    <property type="entry name" value="LmbE-like"/>
    <property type="match status" value="1"/>
</dbReference>
<dbReference type="InterPro" id="IPR023842">
    <property type="entry name" value="Bacillithiol_biosynth_BshB1"/>
</dbReference>
<dbReference type="InterPro" id="IPR003737">
    <property type="entry name" value="GlcNAc_PI_deacetylase-related"/>
</dbReference>
<evidence type="ECO:0000313" key="3">
    <source>
        <dbReference type="Proteomes" id="UP001232445"/>
    </source>
</evidence>